<keyword evidence="3" id="KW-0804">Transcription</keyword>
<reference evidence="6" key="1">
    <citation type="submission" date="2011-12" db="EMBL/GenBank/DDBJ databases">
        <title>The complete genome of chromosome of Sulfobacillus acidophilus DSM 10332.</title>
        <authorList>
            <person name="Lucas S."/>
            <person name="Han J."/>
            <person name="Lapidus A."/>
            <person name="Bruce D."/>
            <person name="Goodwin L."/>
            <person name="Pitluck S."/>
            <person name="Peters L."/>
            <person name="Kyrpides N."/>
            <person name="Mavromatis K."/>
            <person name="Ivanova N."/>
            <person name="Mikhailova N."/>
            <person name="Chertkov O."/>
            <person name="Saunders E."/>
            <person name="Detter J.C."/>
            <person name="Tapia R."/>
            <person name="Han C."/>
            <person name="Land M."/>
            <person name="Hauser L."/>
            <person name="Markowitz V."/>
            <person name="Cheng J.-F."/>
            <person name="Hugenholtz P."/>
            <person name="Woyke T."/>
            <person name="Wu D."/>
            <person name="Pukall R."/>
            <person name="Gehrich-Schroeter G."/>
            <person name="Schneider S."/>
            <person name="Klenk H.-P."/>
            <person name="Eisen J.A."/>
        </authorList>
    </citation>
    <scope>NUCLEOTIDE SEQUENCE [LARGE SCALE GENOMIC DNA]</scope>
    <source>
        <strain evidence="6">ATCC 700253 / DSM 10332 / NAL</strain>
    </source>
</reference>
<dbReference type="GO" id="GO:0003677">
    <property type="term" value="F:DNA binding"/>
    <property type="evidence" value="ECO:0007669"/>
    <property type="project" value="UniProtKB-KW"/>
</dbReference>
<dbReference type="HOGENOM" id="CLU_072769_1_0_9"/>
<proteinExistence type="predicted"/>
<protein>
    <submittedName>
        <fullName evidence="5">Transcriptional regulator, GntR family</fullName>
    </submittedName>
</protein>
<gene>
    <name evidence="5" type="ordered locus">Sulac_0997</name>
</gene>
<dbReference type="STRING" id="679936.Sulac_0997"/>
<evidence type="ECO:0000313" key="6">
    <source>
        <dbReference type="Proteomes" id="UP000005439"/>
    </source>
</evidence>
<dbReference type="SUPFAM" id="SSF46785">
    <property type="entry name" value="Winged helix' DNA-binding domain"/>
    <property type="match status" value="1"/>
</dbReference>
<dbReference type="InterPro" id="IPR036390">
    <property type="entry name" value="WH_DNA-bd_sf"/>
</dbReference>
<reference evidence="5 6" key="2">
    <citation type="journal article" date="2012" name="Stand. Genomic Sci.">
        <title>Complete genome sequence of the moderately thermophilic mineral-sulfide-oxidizing firmicute Sulfobacillus acidophilus type strain (NAL(T)).</title>
        <authorList>
            <person name="Anderson I."/>
            <person name="Chertkov O."/>
            <person name="Chen A."/>
            <person name="Saunders E."/>
            <person name="Lapidus A."/>
            <person name="Nolan M."/>
            <person name="Lucas S."/>
            <person name="Hammon N."/>
            <person name="Deshpande S."/>
            <person name="Cheng J.F."/>
            <person name="Han C."/>
            <person name="Tapia R."/>
            <person name="Goodwin L.A."/>
            <person name="Pitluck S."/>
            <person name="Liolios K."/>
            <person name="Pagani I."/>
            <person name="Ivanova N."/>
            <person name="Mikhailova N."/>
            <person name="Pati A."/>
            <person name="Palaniappan K."/>
            <person name="Land M."/>
            <person name="Pan C."/>
            <person name="Rohde M."/>
            <person name="Pukall R."/>
            <person name="Goker M."/>
            <person name="Detter J.C."/>
            <person name="Woyke T."/>
            <person name="Bristow J."/>
            <person name="Eisen J.A."/>
            <person name="Markowitz V."/>
            <person name="Hugenholtz P."/>
            <person name="Kyrpides N.C."/>
            <person name="Klenk H.P."/>
            <person name="Mavromatis K."/>
        </authorList>
    </citation>
    <scope>NUCLEOTIDE SEQUENCE [LARGE SCALE GENOMIC DNA]</scope>
    <source>
        <strain evidence="6">ATCC 700253 / DSM 10332 / NAL</strain>
    </source>
</reference>
<dbReference type="PANTHER" id="PTHR38445">
    <property type="entry name" value="HTH-TYPE TRANSCRIPTIONAL REPRESSOR YTRA"/>
    <property type="match status" value="1"/>
</dbReference>
<evidence type="ECO:0000259" key="4">
    <source>
        <dbReference type="PROSITE" id="PS50949"/>
    </source>
</evidence>
<dbReference type="KEGG" id="sap:Sulac_0997"/>
<organism evidence="5 6">
    <name type="scientific">Sulfobacillus acidophilus (strain ATCC 700253 / DSM 10332 / NAL)</name>
    <dbReference type="NCBI Taxonomy" id="679936"/>
    <lineage>
        <taxon>Bacteria</taxon>
        <taxon>Bacillati</taxon>
        <taxon>Bacillota</taxon>
        <taxon>Clostridia</taxon>
        <taxon>Eubacteriales</taxon>
        <taxon>Clostridiales Family XVII. Incertae Sedis</taxon>
        <taxon>Sulfobacillus</taxon>
    </lineage>
</organism>
<keyword evidence="2" id="KW-0238">DNA-binding</keyword>
<dbReference type="SMART" id="SM00345">
    <property type="entry name" value="HTH_GNTR"/>
    <property type="match status" value="1"/>
</dbReference>
<dbReference type="Pfam" id="PF00392">
    <property type="entry name" value="GntR"/>
    <property type="match status" value="1"/>
</dbReference>
<dbReference type="AlphaFoldDB" id="G8TTB7"/>
<dbReference type="GO" id="GO:0003700">
    <property type="term" value="F:DNA-binding transcription factor activity"/>
    <property type="evidence" value="ECO:0007669"/>
    <property type="project" value="InterPro"/>
</dbReference>
<evidence type="ECO:0000256" key="1">
    <source>
        <dbReference type="ARBA" id="ARBA00023015"/>
    </source>
</evidence>
<dbReference type="InterPro" id="IPR036388">
    <property type="entry name" value="WH-like_DNA-bd_sf"/>
</dbReference>
<dbReference type="EMBL" id="CP003179">
    <property type="protein sequence ID" value="AEW04497.1"/>
    <property type="molecule type" value="Genomic_DNA"/>
</dbReference>
<dbReference type="Gene3D" id="1.10.10.10">
    <property type="entry name" value="Winged helix-like DNA-binding domain superfamily/Winged helix DNA-binding domain"/>
    <property type="match status" value="1"/>
</dbReference>
<dbReference type="PANTHER" id="PTHR38445:SF9">
    <property type="entry name" value="HTH-TYPE TRANSCRIPTIONAL REPRESSOR YTRA"/>
    <property type="match status" value="1"/>
</dbReference>
<feature type="domain" description="HTH gntR-type" evidence="4">
    <location>
        <begin position="9"/>
        <end position="77"/>
    </location>
</feature>
<accession>G8TTB7</accession>
<sequence length="309" mass="34385">MRIDEDLLWPVHRQLAMQLKAAIEDGTYQPGERLPSVREWATLLRINRNTVVKAYQWLEAAGYVTGESGRGYFAQLPARPLLTERDRQWIKEILLRLRDGETDPVVFAQELLARALTASVRIPKVAVVECTVFQSRLLAKDLSQILAIPVDGLTLEELERLETGALQGYTVFVTTFQHVEEVKERVPGRAGDVLPGLLTAHMETLKKLKQVSKHERVGVACTHWEGTARLREVVLEAGFAADTIIEAAGEDPASLPRLLEDTALVIAASPVAEILLAFRPDAPVVVDDRTFADAVVHMIRDRLGMKETS</sequence>
<dbReference type="PROSITE" id="PS50949">
    <property type="entry name" value="HTH_GNTR"/>
    <property type="match status" value="1"/>
</dbReference>
<keyword evidence="6" id="KW-1185">Reference proteome</keyword>
<name>G8TTB7_SULAD</name>
<dbReference type="InterPro" id="IPR000524">
    <property type="entry name" value="Tscrpt_reg_HTH_GntR"/>
</dbReference>
<dbReference type="Proteomes" id="UP000005439">
    <property type="component" value="Chromosome"/>
</dbReference>
<evidence type="ECO:0000313" key="5">
    <source>
        <dbReference type="EMBL" id="AEW04497.1"/>
    </source>
</evidence>
<dbReference type="CDD" id="cd07377">
    <property type="entry name" value="WHTH_GntR"/>
    <property type="match status" value="1"/>
</dbReference>
<keyword evidence="1" id="KW-0805">Transcription regulation</keyword>
<evidence type="ECO:0000256" key="2">
    <source>
        <dbReference type="ARBA" id="ARBA00023125"/>
    </source>
</evidence>
<dbReference type="PATRIC" id="fig|679936.5.peg.1056"/>
<evidence type="ECO:0000256" key="3">
    <source>
        <dbReference type="ARBA" id="ARBA00023163"/>
    </source>
</evidence>